<feature type="compositionally biased region" description="Acidic residues" evidence="1">
    <location>
        <begin position="553"/>
        <end position="580"/>
    </location>
</feature>
<feature type="compositionally biased region" description="Basic and acidic residues" evidence="1">
    <location>
        <begin position="613"/>
        <end position="624"/>
    </location>
</feature>
<dbReference type="OrthoDB" id="2405518at2759"/>
<feature type="compositionally biased region" description="Polar residues" evidence="1">
    <location>
        <begin position="791"/>
        <end position="809"/>
    </location>
</feature>
<sequence length="1098" mass="121743">MQSDHAYRLPISNIAYHVYNPEDDLNRAKVVSKHAFQRTMDNYHEHEQLADLFQVELDKRERLVQERKEREKLLKARKQRSSKRSLQGRSQDRSHPQQPERHSLRYHVRSSSGNDGPKDVLVQKSSDGNSKRIRRNSDVSNSDISGDDDARIPLAGPKSIHYPSGSSSSQPPHSSNPPAHSNDRSLSSSPALPLTPSPRLASSDARDQNRNDSGTGLEAQSPNQQPSTTLFQPGHMITGRRKRKQAIPVHPSIVERIPGITLRIQREQQGDQLQVEILKNLDDYKNQSGENHSSASMLQATQDMRKVNDSIESGRPGYAFFPTPSSISVQRGRSSPDSLMDQRSFATSHPWNTSISSSLTTLASLTWTNSNGDSVESISSMAELFQGRSQPLSWENFSTRECVVNKVVGKHDDELDILEEVVQDAIARQHYTQQQQQQQQQHHDREQEYSPAPTTSQRRPSGASTGSGTAAAAAATAAFAGHRVPKSSGKASIKRSFPTRSTRSRTHVSDGNGHRGEAELVTHEDLDLVLKRKRRKKLEGRRRLGSKTSSKDGDDDDDDDESRTQADDDDDNHDVELGGDPDEHRDEDAVMRARSRGNSRRGRQVSSTESDAASERSHISEARPKTSIRSRGAPAHYREESTPVSSESDDAEEDEDYHDNSRKALAGIVGRKRTLLGSKAQASSGQKPTSDTRVNILHAAKVLGASGKETVTASLQERRASQNQQQQMPTTIPVSVPIVSGDGVRRNKKQWSRGRNTRKEDEVIDTTSEESSGSGTEEEDRDGQTALAKHFSSNRSLMTENLTTKSHETSTVARLAGNGRSAALSLTSIPASPRNENKRSSTMNSSLSTPLSASKLEVDMVDGSNGAISQKSGGRMRARARSFSNTIVVTEKNNFFESAMDVIDQKRRETLAKKRAARMEADERERQEQEQRKEEERQEKELQESAIRAQQQGKAQKIEASNLPKSSKSLPGRVLRRNRADTLTVEDPDCTSCRLELSPEDKTLWKAAQESGGIQLPKTWGTHATLCTTCRQQYLDHHWRCTACFYVPVKEEMATSGASCSRCKAGTWLMEAARPAQSQTGFTGQKNGRRKTASDISV</sequence>
<evidence type="ECO:0000256" key="1">
    <source>
        <dbReference type="SAM" id="MobiDB-lite"/>
    </source>
</evidence>
<feature type="region of interest" description="Disordered" evidence="1">
    <location>
        <begin position="1076"/>
        <end position="1098"/>
    </location>
</feature>
<feature type="compositionally biased region" description="Polar residues" evidence="1">
    <location>
        <begin position="211"/>
        <end position="231"/>
    </location>
</feature>
<dbReference type="Proteomes" id="UP000738325">
    <property type="component" value="Unassembled WGS sequence"/>
</dbReference>
<feature type="region of interest" description="Disordered" evidence="1">
    <location>
        <begin position="825"/>
        <end position="849"/>
    </location>
</feature>
<feature type="compositionally biased region" description="Basic and acidic residues" evidence="1">
    <location>
        <begin position="581"/>
        <end position="591"/>
    </location>
</feature>
<feature type="compositionally biased region" description="Low complexity" evidence="1">
    <location>
        <begin position="461"/>
        <end position="478"/>
    </location>
</feature>
<feature type="compositionally biased region" description="Polar residues" evidence="1">
    <location>
        <begin position="323"/>
        <end position="337"/>
    </location>
</feature>
<feature type="compositionally biased region" description="Basic residues" evidence="1">
    <location>
        <begin position="531"/>
        <end position="545"/>
    </location>
</feature>
<feature type="region of interest" description="Disordered" evidence="1">
    <location>
        <begin position="790"/>
        <end position="809"/>
    </location>
</feature>
<keyword evidence="3" id="KW-1185">Reference proteome</keyword>
<name>A0A9P6UZZ5_9FUNG</name>
<gene>
    <name evidence="2" type="ORF">BGZ99_004203</name>
</gene>
<dbReference type="EMBL" id="JAAAIP010000026">
    <property type="protein sequence ID" value="KAG0328891.1"/>
    <property type="molecule type" value="Genomic_DNA"/>
</dbReference>
<feature type="compositionally biased region" description="Low complexity" evidence="1">
    <location>
        <begin position="157"/>
        <end position="203"/>
    </location>
</feature>
<proteinExistence type="predicted"/>
<feature type="compositionally biased region" description="Basic and acidic residues" evidence="1">
    <location>
        <begin position="512"/>
        <end position="530"/>
    </location>
</feature>
<evidence type="ECO:0000313" key="2">
    <source>
        <dbReference type="EMBL" id="KAG0328891.1"/>
    </source>
</evidence>
<accession>A0A9P6UZZ5</accession>
<feature type="compositionally biased region" description="Acidic residues" evidence="1">
    <location>
        <begin position="647"/>
        <end position="657"/>
    </location>
</feature>
<feature type="compositionally biased region" description="Basic and acidic residues" evidence="1">
    <location>
        <begin position="913"/>
        <end position="943"/>
    </location>
</feature>
<feature type="compositionally biased region" description="Basic residues" evidence="1">
    <location>
        <begin position="746"/>
        <end position="756"/>
    </location>
</feature>
<feature type="compositionally biased region" description="Polar residues" evidence="1">
    <location>
        <begin position="840"/>
        <end position="849"/>
    </location>
</feature>
<evidence type="ECO:0000313" key="3">
    <source>
        <dbReference type="Proteomes" id="UP000738325"/>
    </source>
</evidence>
<feature type="region of interest" description="Disordered" evidence="1">
    <location>
        <begin position="317"/>
        <end position="344"/>
    </location>
</feature>
<feature type="region of interest" description="Disordered" evidence="1">
    <location>
        <begin position="430"/>
        <end position="785"/>
    </location>
</feature>
<protein>
    <submittedName>
        <fullName evidence="2">Uncharacterized protein</fullName>
    </submittedName>
</protein>
<feature type="compositionally biased region" description="Basic and acidic residues" evidence="1">
    <location>
        <begin position="90"/>
        <end position="103"/>
    </location>
</feature>
<comment type="caution">
    <text evidence="2">The sequence shown here is derived from an EMBL/GenBank/DDBJ whole genome shotgun (WGS) entry which is preliminary data.</text>
</comment>
<feature type="region of interest" description="Disordered" evidence="1">
    <location>
        <begin position="913"/>
        <end position="974"/>
    </location>
</feature>
<feature type="compositionally biased region" description="Polar residues" evidence="1">
    <location>
        <begin position="680"/>
        <end position="693"/>
    </location>
</feature>
<organism evidence="2 3">
    <name type="scientific">Dissophora globulifera</name>
    <dbReference type="NCBI Taxonomy" id="979702"/>
    <lineage>
        <taxon>Eukaryota</taxon>
        <taxon>Fungi</taxon>
        <taxon>Fungi incertae sedis</taxon>
        <taxon>Mucoromycota</taxon>
        <taxon>Mortierellomycotina</taxon>
        <taxon>Mortierellomycetes</taxon>
        <taxon>Mortierellales</taxon>
        <taxon>Mortierellaceae</taxon>
        <taxon>Dissophora</taxon>
    </lineage>
</organism>
<reference evidence="2" key="1">
    <citation type="journal article" date="2020" name="Fungal Divers.">
        <title>Resolving the Mortierellaceae phylogeny through synthesis of multi-gene phylogenetics and phylogenomics.</title>
        <authorList>
            <person name="Vandepol N."/>
            <person name="Liber J."/>
            <person name="Desiro A."/>
            <person name="Na H."/>
            <person name="Kennedy M."/>
            <person name="Barry K."/>
            <person name="Grigoriev I.V."/>
            <person name="Miller A.N."/>
            <person name="O'Donnell K."/>
            <person name="Stajich J.E."/>
            <person name="Bonito G."/>
        </authorList>
    </citation>
    <scope>NUCLEOTIDE SEQUENCE</scope>
    <source>
        <strain evidence="2">REB-010B</strain>
    </source>
</reference>
<feature type="compositionally biased region" description="Polar residues" evidence="1">
    <location>
        <begin position="1076"/>
        <end position="1086"/>
    </location>
</feature>
<dbReference type="AlphaFoldDB" id="A0A9P6UZZ5"/>
<feature type="compositionally biased region" description="Basic residues" evidence="1">
    <location>
        <begin position="593"/>
        <end position="603"/>
    </location>
</feature>
<feature type="region of interest" description="Disordered" evidence="1">
    <location>
        <begin position="72"/>
        <end position="233"/>
    </location>
</feature>